<feature type="transmembrane region" description="Helical" evidence="1">
    <location>
        <begin position="182"/>
        <end position="205"/>
    </location>
</feature>
<feature type="transmembrane region" description="Helical" evidence="1">
    <location>
        <begin position="68"/>
        <end position="85"/>
    </location>
</feature>
<dbReference type="AlphaFoldDB" id="X1EFU9"/>
<dbReference type="InterPro" id="IPR032809">
    <property type="entry name" value="Put_HupE_UreJ"/>
</dbReference>
<keyword evidence="1" id="KW-0812">Transmembrane</keyword>
<sequence>KEGQLAGETITIDGLTATQIDVMVRIKFADGSTQSAILRPASPSFTVPSPETKATIAWIYMRLGIEHILQGIDHLLFVLGLLLIVGSRYTLIKTITAFTIAHSITLGIATLGYASAPVPPLNAAIALSILFLGPEILRAWRGETSFTIRHPWVVAFAFGLLHGFGFASGLTTIGLSSTEIPVALLLFNVGVEIGQLFFVMIIVMLERSFCILEIRW</sequence>
<keyword evidence="1" id="KW-1133">Transmembrane helix</keyword>
<evidence type="ECO:0000313" key="2">
    <source>
        <dbReference type="EMBL" id="GAH16014.1"/>
    </source>
</evidence>
<feature type="non-terminal residue" evidence="2">
    <location>
        <position position="1"/>
    </location>
</feature>
<comment type="caution">
    <text evidence="2">The sequence shown here is derived from an EMBL/GenBank/DDBJ whole genome shotgun (WGS) entry which is preliminary data.</text>
</comment>
<proteinExistence type="predicted"/>
<evidence type="ECO:0000256" key="1">
    <source>
        <dbReference type="SAM" id="Phobius"/>
    </source>
</evidence>
<feature type="transmembrane region" description="Helical" evidence="1">
    <location>
        <begin position="121"/>
        <end position="140"/>
    </location>
</feature>
<reference evidence="2" key="1">
    <citation type="journal article" date="2014" name="Front. Microbiol.">
        <title>High frequency of phylogenetically diverse reductive dehalogenase-homologous genes in deep subseafloor sedimentary metagenomes.</title>
        <authorList>
            <person name="Kawai M."/>
            <person name="Futagami T."/>
            <person name="Toyoda A."/>
            <person name="Takaki Y."/>
            <person name="Nishi S."/>
            <person name="Hori S."/>
            <person name="Arai W."/>
            <person name="Tsubouchi T."/>
            <person name="Morono Y."/>
            <person name="Uchiyama I."/>
            <person name="Ito T."/>
            <person name="Fujiyama A."/>
            <person name="Inagaki F."/>
            <person name="Takami H."/>
        </authorList>
    </citation>
    <scope>NUCLEOTIDE SEQUENCE</scope>
    <source>
        <strain evidence="2">Expedition CK06-06</strain>
    </source>
</reference>
<gene>
    <name evidence="2" type="ORF">S01H4_58610</name>
</gene>
<protein>
    <recommendedName>
        <fullName evidence="3">HupE / UreJ protein</fullName>
    </recommendedName>
</protein>
<feature type="transmembrane region" description="Helical" evidence="1">
    <location>
        <begin position="97"/>
        <end position="115"/>
    </location>
</feature>
<dbReference type="EMBL" id="BART01034257">
    <property type="protein sequence ID" value="GAH16014.1"/>
    <property type="molecule type" value="Genomic_DNA"/>
</dbReference>
<organism evidence="2">
    <name type="scientific">marine sediment metagenome</name>
    <dbReference type="NCBI Taxonomy" id="412755"/>
    <lineage>
        <taxon>unclassified sequences</taxon>
        <taxon>metagenomes</taxon>
        <taxon>ecological metagenomes</taxon>
    </lineage>
</organism>
<dbReference type="Pfam" id="PF13795">
    <property type="entry name" value="HupE_UreJ_2"/>
    <property type="match status" value="1"/>
</dbReference>
<feature type="transmembrane region" description="Helical" evidence="1">
    <location>
        <begin position="152"/>
        <end position="176"/>
    </location>
</feature>
<evidence type="ECO:0008006" key="3">
    <source>
        <dbReference type="Google" id="ProtNLM"/>
    </source>
</evidence>
<accession>X1EFU9</accession>
<name>X1EFU9_9ZZZZ</name>
<keyword evidence="1" id="KW-0472">Membrane</keyword>
<feature type="non-terminal residue" evidence="2">
    <location>
        <position position="216"/>
    </location>
</feature>